<name>A0A6I4UY98_9SPHN</name>
<dbReference type="AlphaFoldDB" id="A0A6I4UY98"/>
<dbReference type="OrthoDB" id="7390084at2"/>
<dbReference type="EMBL" id="WTYP01000001">
    <property type="protein sequence ID" value="MXP46929.1"/>
    <property type="molecule type" value="Genomic_DNA"/>
</dbReference>
<protein>
    <recommendedName>
        <fullName evidence="4">Lipoprotein</fullName>
    </recommendedName>
</protein>
<keyword evidence="1" id="KW-0732">Signal</keyword>
<feature type="signal peptide" evidence="1">
    <location>
        <begin position="1"/>
        <end position="25"/>
    </location>
</feature>
<comment type="caution">
    <text evidence="2">The sequence shown here is derived from an EMBL/GenBank/DDBJ whole genome shotgun (WGS) entry which is preliminary data.</text>
</comment>
<evidence type="ECO:0000313" key="3">
    <source>
        <dbReference type="Proteomes" id="UP000471435"/>
    </source>
</evidence>
<proteinExistence type="predicted"/>
<gene>
    <name evidence="2" type="ORF">GRI43_05940</name>
</gene>
<evidence type="ECO:0008006" key="4">
    <source>
        <dbReference type="Google" id="ProtNLM"/>
    </source>
</evidence>
<organism evidence="2 3">
    <name type="scientific">Pontixanthobacter luteolus</name>
    <dbReference type="NCBI Taxonomy" id="295089"/>
    <lineage>
        <taxon>Bacteria</taxon>
        <taxon>Pseudomonadati</taxon>
        <taxon>Pseudomonadota</taxon>
        <taxon>Alphaproteobacteria</taxon>
        <taxon>Sphingomonadales</taxon>
        <taxon>Erythrobacteraceae</taxon>
        <taxon>Pontixanthobacter</taxon>
    </lineage>
</organism>
<dbReference type="Proteomes" id="UP000471435">
    <property type="component" value="Unassembled WGS sequence"/>
</dbReference>
<accession>A0A6I4UY98</accession>
<keyword evidence="3" id="KW-1185">Reference proteome</keyword>
<feature type="chain" id="PRO_5026095217" description="Lipoprotein" evidence="1">
    <location>
        <begin position="26"/>
        <end position="297"/>
    </location>
</feature>
<sequence length="297" mass="31748">MSQSTPRKRNGAVSLLLALSMMLTGCFVTPGQFDSTLTLNRDESFSFSYEGEIFFLGLSQLAMMGSNSEETYEADGCFDEDTYEDRECTAAEIAEQEAEWQAGAEERRLKREQEAKQMAQMMGGIDPTDPEAGNELAQKLARQRGWESVEYAGDGLFNVRYAVSGRLTHDLTFPILEGVPVPSPFVQVILRDEGKVRVNAPGFTASEGNNPMSGLMMGGMAGGMAAAMSEGANAEESGGAMPGVPMMDGTFRIITNGSILANNTDEGPVGGVSAQTLTWNVSLKTAAAPTALIHLAQ</sequence>
<evidence type="ECO:0000256" key="1">
    <source>
        <dbReference type="SAM" id="SignalP"/>
    </source>
</evidence>
<dbReference type="PROSITE" id="PS51257">
    <property type="entry name" value="PROKAR_LIPOPROTEIN"/>
    <property type="match status" value="1"/>
</dbReference>
<dbReference type="RefSeq" id="WP_160730108.1">
    <property type="nucleotide sequence ID" value="NZ_WTYP01000001.1"/>
</dbReference>
<evidence type="ECO:0000313" key="2">
    <source>
        <dbReference type="EMBL" id="MXP46929.1"/>
    </source>
</evidence>
<reference evidence="2 3" key="1">
    <citation type="submission" date="2019-12" db="EMBL/GenBank/DDBJ databases">
        <title>Genomic-based taxomic classification of the family Erythrobacteraceae.</title>
        <authorList>
            <person name="Xu L."/>
        </authorList>
    </citation>
    <scope>NUCLEOTIDE SEQUENCE [LARGE SCALE GENOMIC DNA]</scope>
    <source>
        <strain evidence="2 3">SW-109</strain>
    </source>
</reference>